<comment type="caution">
    <text evidence="20">The sequence shown here is derived from an EMBL/GenBank/DDBJ whole genome shotgun (WGS) entry which is preliminary data.</text>
</comment>
<feature type="domain" description="C2H2-type" evidence="19">
    <location>
        <begin position="790"/>
        <end position="817"/>
    </location>
</feature>
<evidence type="ECO:0000256" key="4">
    <source>
        <dbReference type="ARBA" id="ARBA00022499"/>
    </source>
</evidence>
<dbReference type="EMBL" id="JBHFQA010000001">
    <property type="protein sequence ID" value="KAL2103589.1"/>
    <property type="molecule type" value="Genomic_DNA"/>
</dbReference>
<feature type="compositionally biased region" description="Acidic residues" evidence="17">
    <location>
        <begin position="303"/>
        <end position="326"/>
    </location>
</feature>
<evidence type="ECO:0000256" key="12">
    <source>
        <dbReference type="ARBA" id="ARBA00023163"/>
    </source>
</evidence>
<keyword evidence="8" id="KW-0862">Zinc</keyword>
<evidence type="ECO:0000259" key="18">
    <source>
        <dbReference type="PROSITE" id="PS50097"/>
    </source>
</evidence>
<evidence type="ECO:0000313" key="20">
    <source>
        <dbReference type="EMBL" id="KAL2103589.1"/>
    </source>
</evidence>
<dbReference type="FunFam" id="3.30.160.60:FF:001485">
    <property type="entry name" value="Krueppel-related zinc finger protein"/>
    <property type="match status" value="1"/>
</dbReference>
<gene>
    <name evidence="20" type="ORF">ACEWY4_000457</name>
</gene>
<keyword evidence="9" id="KW-0832">Ubl conjugation</keyword>
<evidence type="ECO:0000256" key="1">
    <source>
        <dbReference type="ARBA" id="ARBA00004123"/>
    </source>
</evidence>
<keyword evidence="7 16" id="KW-0863">Zinc-finger</keyword>
<dbReference type="FunFam" id="3.30.160.60:FF:000225">
    <property type="entry name" value="zinc finger and BTB domain-containing protein 17 isoform X2"/>
    <property type="match status" value="1"/>
</dbReference>
<keyword evidence="11" id="KW-0238">DNA-binding</keyword>
<keyword evidence="10" id="KW-0805">Transcription regulation</keyword>
<feature type="domain" description="C2H2-type" evidence="19">
    <location>
        <begin position="384"/>
        <end position="411"/>
    </location>
</feature>
<feature type="domain" description="C2H2-type" evidence="19">
    <location>
        <begin position="468"/>
        <end position="495"/>
    </location>
</feature>
<dbReference type="GO" id="GO:0008270">
    <property type="term" value="F:zinc ion binding"/>
    <property type="evidence" value="ECO:0007669"/>
    <property type="project" value="UniProtKB-KW"/>
</dbReference>
<keyword evidence="13" id="KW-0539">Nucleus</keyword>
<evidence type="ECO:0000313" key="21">
    <source>
        <dbReference type="Proteomes" id="UP001591681"/>
    </source>
</evidence>
<feature type="compositionally biased region" description="Low complexity" evidence="17">
    <location>
        <begin position="119"/>
        <end position="131"/>
    </location>
</feature>
<feature type="domain" description="C2H2-type" evidence="19">
    <location>
        <begin position="552"/>
        <end position="579"/>
    </location>
</feature>
<dbReference type="PANTHER" id="PTHR24409">
    <property type="entry name" value="ZINC FINGER PROTEIN 142"/>
    <property type="match status" value="1"/>
</dbReference>
<keyword evidence="3" id="KW-0217">Developmental protein</keyword>
<feature type="domain" description="BTB" evidence="18">
    <location>
        <begin position="24"/>
        <end position="86"/>
    </location>
</feature>
<organism evidence="20 21">
    <name type="scientific">Coilia grayii</name>
    <name type="common">Gray's grenadier anchovy</name>
    <dbReference type="NCBI Taxonomy" id="363190"/>
    <lineage>
        <taxon>Eukaryota</taxon>
        <taxon>Metazoa</taxon>
        <taxon>Chordata</taxon>
        <taxon>Craniata</taxon>
        <taxon>Vertebrata</taxon>
        <taxon>Euteleostomi</taxon>
        <taxon>Actinopterygii</taxon>
        <taxon>Neopterygii</taxon>
        <taxon>Teleostei</taxon>
        <taxon>Clupei</taxon>
        <taxon>Clupeiformes</taxon>
        <taxon>Clupeoidei</taxon>
        <taxon>Engraulidae</taxon>
        <taxon>Coilinae</taxon>
        <taxon>Coilia</taxon>
    </lineage>
</organism>
<feature type="domain" description="C2H2-type" evidence="19">
    <location>
        <begin position="524"/>
        <end position="551"/>
    </location>
</feature>
<dbReference type="GO" id="GO:0005634">
    <property type="term" value="C:nucleus"/>
    <property type="evidence" value="ECO:0007669"/>
    <property type="project" value="UniProtKB-SubCell"/>
</dbReference>
<feature type="domain" description="C2H2-type" evidence="19">
    <location>
        <begin position="440"/>
        <end position="467"/>
    </location>
</feature>
<keyword evidence="21" id="KW-1185">Reference proteome</keyword>
<reference evidence="20 21" key="1">
    <citation type="submission" date="2024-09" db="EMBL/GenBank/DDBJ databases">
        <title>A chromosome-level genome assembly of Gray's grenadier anchovy, Coilia grayii.</title>
        <authorList>
            <person name="Fu Z."/>
        </authorList>
    </citation>
    <scope>NUCLEOTIDE SEQUENCE [LARGE SCALE GENOMIC DNA]</scope>
    <source>
        <strain evidence="20">G4</strain>
        <tissue evidence="20">Muscle</tissue>
    </source>
</reference>
<evidence type="ECO:0000256" key="9">
    <source>
        <dbReference type="ARBA" id="ARBA00022843"/>
    </source>
</evidence>
<accession>A0ABD1KWP9</accession>
<evidence type="ECO:0000256" key="17">
    <source>
        <dbReference type="SAM" id="MobiDB-lite"/>
    </source>
</evidence>
<dbReference type="FunFam" id="3.30.160.60:FF:004080">
    <property type="match status" value="1"/>
</dbReference>
<dbReference type="SMART" id="SM00355">
    <property type="entry name" value="ZnF_C2H2"/>
    <property type="match status" value="13"/>
</dbReference>
<dbReference type="Pfam" id="PF13912">
    <property type="entry name" value="zf-C2H2_6"/>
    <property type="match status" value="1"/>
</dbReference>
<dbReference type="FunFam" id="3.30.160.60:FF:000446">
    <property type="entry name" value="Zinc finger protein"/>
    <property type="match status" value="1"/>
</dbReference>
<protein>
    <recommendedName>
        <fullName evidence="14">Zinc finger and BTB domain-containing protein 17</fullName>
    </recommendedName>
    <alternativeName>
        <fullName evidence="15">Zinc finger protein 151</fullName>
    </alternativeName>
</protein>
<dbReference type="PANTHER" id="PTHR24409:SF432">
    <property type="entry name" value="ZINC FINGER AND BTB DOMAIN-CONTAINING PROTEIN 17"/>
    <property type="match status" value="1"/>
</dbReference>
<dbReference type="SMART" id="SM00225">
    <property type="entry name" value="BTB"/>
    <property type="match status" value="1"/>
</dbReference>
<feature type="domain" description="C2H2-type" evidence="19">
    <location>
        <begin position="664"/>
        <end position="692"/>
    </location>
</feature>
<feature type="domain" description="C2H2-type" evidence="19">
    <location>
        <begin position="496"/>
        <end position="523"/>
    </location>
</feature>
<feature type="domain" description="C2H2-type" evidence="19">
    <location>
        <begin position="636"/>
        <end position="663"/>
    </location>
</feature>
<dbReference type="SUPFAM" id="SSF54695">
    <property type="entry name" value="POZ domain"/>
    <property type="match status" value="1"/>
</dbReference>
<dbReference type="FunFam" id="3.30.160.60:FF:000831">
    <property type="entry name" value="Zinc finger and BTB domain-containing protein 17"/>
    <property type="match status" value="1"/>
</dbReference>
<dbReference type="Proteomes" id="UP001591681">
    <property type="component" value="Unassembled WGS sequence"/>
</dbReference>
<feature type="domain" description="C2H2-type" evidence="19">
    <location>
        <begin position="356"/>
        <end position="383"/>
    </location>
</feature>
<evidence type="ECO:0000256" key="5">
    <source>
        <dbReference type="ARBA" id="ARBA00022723"/>
    </source>
</evidence>
<dbReference type="PROSITE" id="PS00028">
    <property type="entry name" value="ZINC_FINGER_C2H2_1"/>
    <property type="match status" value="13"/>
</dbReference>
<dbReference type="GO" id="GO:0003677">
    <property type="term" value="F:DNA binding"/>
    <property type="evidence" value="ECO:0007669"/>
    <property type="project" value="UniProtKB-KW"/>
</dbReference>
<sequence length="903" mass="98843">MDFPWHSGKVLEQLNHQRQLGLLCDCTFVVDGIDFKAHKAVLAACSAYFRTLFLDQKDVVHLDISNAAGLGQVLEFMYTAKLNLSSQNVEDVSAVATFLQMQEIVNACSAYQTLAVPTSDTSAHDSTTSLETTDKAETAEEKSMSNKPETETGTQEEQETISPSVNGASDKPPSSSDATEDERAASSIAECHTSQVKTAVARASRIPKAPSYTKARKAGATSDKKAEAEEEEEGPSKEVPFQDDPSDADYTPKFQFKSSAAKSYMSTRRRRIALRRLLASGGDGEESEETETATKGSSAPVTEGEEEGGEAEDGEEDDENEGDDGQSNDSGGEGRTLRAGAISDRSESRAYSSITHKCGDCGKKFTHTGNFKRHIRIHTGEKPFSCRDCHKAFSDPAACKAHEKTHSPLKPYCCSTCGKSYRQISLLNLHRKRHTGEARYSCEDCGKLFTTSGNLKRHQLVHSGEKPYRCDYCDRAFSDPTAKMRHLEIHDTDKGHKCPHCDKRFNQMGNLKAHLKIHITDGPLKCKECGKQFTTSGNLKRHLRVHSGEKPYVCMHCQRAFADPGALQRHVRIHTGEKPCLCLICGKGFAQASSLIAHVRQHTGEKPYVCDRCGKRFVQSSQLANHIRHHDNIRPHKCHVCNKAFVNVGDLSKHIIIHTGEKPFLCDKCGRGFNRVDNLRSHVKTVHQGRAGIKRLVVAGGGDREGDDNLQPASTSASELDDSEINIVTVTTDDIVTLATEALAASAVAQLTVVPVPATVSADETEALKAEITKAVEKVQEADPNTQILYACDSCGDKFLDASSLAQHVRIHTAQALVMFQADSDFYQQYATGDATWQTTEQVIQGGELLFRTRDGEEEVEAGTEGEAVLEAGLPPTEVKEETVTEVEEGGREVEEMDCDGQT</sequence>
<dbReference type="AlphaFoldDB" id="A0ABD1KWP9"/>
<dbReference type="Gene3D" id="3.30.160.60">
    <property type="entry name" value="Classic Zinc Finger"/>
    <property type="match status" value="13"/>
</dbReference>
<evidence type="ECO:0000256" key="14">
    <source>
        <dbReference type="ARBA" id="ARBA00070992"/>
    </source>
</evidence>
<feature type="domain" description="C2H2-type" evidence="19">
    <location>
        <begin position="608"/>
        <end position="635"/>
    </location>
</feature>
<feature type="region of interest" description="Disordered" evidence="17">
    <location>
        <begin position="879"/>
        <end position="903"/>
    </location>
</feature>
<feature type="region of interest" description="Disordered" evidence="17">
    <location>
        <begin position="119"/>
        <end position="348"/>
    </location>
</feature>
<dbReference type="InterPro" id="IPR036236">
    <property type="entry name" value="Znf_C2H2_sf"/>
</dbReference>
<evidence type="ECO:0000256" key="13">
    <source>
        <dbReference type="ARBA" id="ARBA00023242"/>
    </source>
</evidence>
<proteinExistence type="inferred from homology"/>
<keyword evidence="5" id="KW-0479">Metal-binding</keyword>
<dbReference type="PROSITE" id="PS50157">
    <property type="entry name" value="ZINC_FINGER_C2H2_2"/>
    <property type="match status" value="13"/>
</dbReference>
<dbReference type="FunFam" id="3.30.160.60:FF:002210">
    <property type="entry name" value="Zinc finger and BTB domain containing 17"/>
    <property type="match status" value="1"/>
</dbReference>
<dbReference type="CDD" id="cd18206">
    <property type="entry name" value="BTB_POZ_ZBTB17_MIZ1"/>
    <property type="match status" value="1"/>
</dbReference>
<evidence type="ECO:0000256" key="15">
    <source>
        <dbReference type="ARBA" id="ARBA00075468"/>
    </source>
</evidence>
<feature type="compositionally biased region" description="Basic and acidic residues" evidence="17">
    <location>
        <begin position="879"/>
        <end position="894"/>
    </location>
</feature>
<feature type="domain" description="C2H2-type" evidence="19">
    <location>
        <begin position="580"/>
        <end position="607"/>
    </location>
</feature>
<dbReference type="FunFam" id="3.30.160.60:FF:000325">
    <property type="entry name" value="ZFP90 zinc finger protein"/>
    <property type="match status" value="1"/>
</dbReference>
<dbReference type="Pfam" id="PF00096">
    <property type="entry name" value="zf-C2H2"/>
    <property type="match status" value="9"/>
</dbReference>
<dbReference type="FunFam" id="3.30.160.60:FF:000346">
    <property type="entry name" value="zinc finger and BTB domain-containing protein 17 isoform X2"/>
    <property type="match status" value="1"/>
</dbReference>
<keyword evidence="4" id="KW-1017">Isopeptide bond</keyword>
<name>A0ABD1KWP9_9TELE</name>
<dbReference type="Pfam" id="PF00651">
    <property type="entry name" value="BTB"/>
    <property type="match status" value="1"/>
</dbReference>
<evidence type="ECO:0000256" key="7">
    <source>
        <dbReference type="ARBA" id="ARBA00022771"/>
    </source>
</evidence>
<comment type="subcellular location">
    <subcellularLocation>
        <location evidence="1">Nucleus</location>
    </subcellularLocation>
</comment>
<keyword evidence="6" id="KW-0677">Repeat</keyword>
<feature type="compositionally biased region" description="Basic and acidic residues" evidence="17">
    <location>
        <begin position="132"/>
        <end position="150"/>
    </location>
</feature>
<feature type="domain" description="C2H2-type" evidence="19">
    <location>
        <begin position="412"/>
        <end position="439"/>
    </location>
</feature>
<feature type="compositionally biased region" description="Polar residues" evidence="17">
    <location>
        <begin position="161"/>
        <end position="177"/>
    </location>
</feature>
<evidence type="ECO:0000256" key="2">
    <source>
        <dbReference type="ARBA" id="ARBA00006991"/>
    </source>
</evidence>
<evidence type="ECO:0000256" key="10">
    <source>
        <dbReference type="ARBA" id="ARBA00023015"/>
    </source>
</evidence>
<evidence type="ECO:0000256" key="16">
    <source>
        <dbReference type="PROSITE-ProRule" id="PRU00042"/>
    </source>
</evidence>
<evidence type="ECO:0000259" key="19">
    <source>
        <dbReference type="PROSITE" id="PS50157"/>
    </source>
</evidence>
<comment type="similarity">
    <text evidence="2">Belongs to the krueppel C2H2-type zinc-finger protein family.</text>
</comment>
<evidence type="ECO:0000256" key="11">
    <source>
        <dbReference type="ARBA" id="ARBA00023125"/>
    </source>
</evidence>
<dbReference type="SUPFAM" id="SSF57667">
    <property type="entry name" value="beta-beta-alpha zinc fingers"/>
    <property type="match status" value="7"/>
</dbReference>
<dbReference type="Gene3D" id="3.30.710.10">
    <property type="entry name" value="Potassium Channel Kv1.1, Chain A"/>
    <property type="match status" value="1"/>
</dbReference>
<dbReference type="FunFam" id="3.30.160.60:FF:000100">
    <property type="entry name" value="Zinc finger 45-like"/>
    <property type="match status" value="2"/>
</dbReference>
<evidence type="ECO:0000256" key="6">
    <source>
        <dbReference type="ARBA" id="ARBA00022737"/>
    </source>
</evidence>
<evidence type="ECO:0000256" key="8">
    <source>
        <dbReference type="ARBA" id="ARBA00022833"/>
    </source>
</evidence>
<dbReference type="InterPro" id="IPR000210">
    <property type="entry name" value="BTB/POZ_dom"/>
</dbReference>
<dbReference type="PROSITE" id="PS50097">
    <property type="entry name" value="BTB"/>
    <property type="match status" value="1"/>
</dbReference>
<dbReference type="FunFam" id="3.30.160.60:FF:001032">
    <property type="entry name" value="zinc finger and BTB domain-containing protein 17 isoform X1"/>
    <property type="match status" value="1"/>
</dbReference>
<dbReference type="InterPro" id="IPR013087">
    <property type="entry name" value="Znf_C2H2_type"/>
</dbReference>
<keyword evidence="12" id="KW-0804">Transcription</keyword>
<feature type="compositionally biased region" description="Polar residues" evidence="17">
    <location>
        <begin position="256"/>
        <end position="266"/>
    </location>
</feature>
<dbReference type="FunFam" id="3.30.160.60:FF:000193">
    <property type="entry name" value="Zinc finger protein 300"/>
    <property type="match status" value="1"/>
</dbReference>
<evidence type="ECO:0000256" key="3">
    <source>
        <dbReference type="ARBA" id="ARBA00022473"/>
    </source>
</evidence>
<dbReference type="InterPro" id="IPR011333">
    <property type="entry name" value="SKP1/BTB/POZ_sf"/>
</dbReference>